<gene>
    <name evidence="2" type="ORF">SNOG_15068</name>
</gene>
<dbReference type="eggNOG" id="ENOG502SUZ5">
    <property type="taxonomic scope" value="Eukaryota"/>
</dbReference>
<dbReference type="STRING" id="321614.Q0TZQ4"/>
<dbReference type="AlphaFoldDB" id="Q0TZQ4"/>
<dbReference type="RefSeq" id="XP_001805231.1">
    <property type="nucleotide sequence ID" value="XM_001805179.1"/>
</dbReference>
<sequence length="629" mass="72001">MSAPPHYLIIRSTRIPQLDRMCTSSWIATLIRSFRLIKVQPDRSKEGHLQLSLWHDEVESASYRCLSYRWGNQAQRHEILINGKFFRVGNNLHAFLEEFYALNPRADASLTEALWIDSICIDQDSLEERSHQVQQMGDIYIKAKEVYIWLGQSHESGRELHEWLKSEKWEECPTGLREQWNRIRFDPYWYRAWIVQEVLLAKDLKVVLPNVAIDYRLLGRAVARTTDLEHLDQESAAQLWVFWLDQWEKSHQEVATVDWLRHERSRHDFWDLVHMHKRAECADERDRIYSLLGLISGNHTFQVDYGESTADLFWRVGEYFDAWQSPELVDILRIALLRTHSSGKGVKPQSHGISPWILADALKSRPNCQVRIPVRRARSTTSLTSRFTRRTKCQFKDCRRAPALRCTRNDILICTNARANGPTEHGCLHALASPLDQPAAEPFEIKLEAHHGATVARTTLPSTALQFCDPGTDSWVGISTWSSLRKALDHKDLDRADRVKLQVPAEYAIWIWFGIHPDQLAGARDQHHPELPSAHHALPPGTKITNGSIEVPSAANDVKGDARTLKEDVENTYSWGKCTAVVPSDGRFNALNHQPYPSSVSYRTDGVEANDDVIPVSRQLPPRAGLIGT</sequence>
<organism evidence="2 3">
    <name type="scientific">Phaeosphaeria nodorum (strain SN15 / ATCC MYA-4574 / FGSC 10173)</name>
    <name type="common">Glume blotch fungus</name>
    <name type="synonym">Parastagonospora nodorum</name>
    <dbReference type="NCBI Taxonomy" id="321614"/>
    <lineage>
        <taxon>Eukaryota</taxon>
        <taxon>Fungi</taxon>
        <taxon>Dikarya</taxon>
        <taxon>Ascomycota</taxon>
        <taxon>Pezizomycotina</taxon>
        <taxon>Dothideomycetes</taxon>
        <taxon>Pleosporomycetidae</taxon>
        <taxon>Pleosporales</taxon>
        <taxon>Pleosporineae</taxon>
        <taxon>Phaeosphaeriaceae</taxon>
        <taxon>Parastagonospora</taxon>
    </lineage>
</organism>
<dbReference type="KEGG" id="pno:SNOG_15068"/>
<dbReference type="EMBL" id="CH445359">
    <property type="protein sequence ID" value="EAT77611.1"/>
    <property type="molecule type" value="Genomic_DNA"/>
</dbReference>
<reference evidence="3" key="1">
    <citation type="journal article" date="2007" name="Plant Cell">
        <title>Dothideomycete-plant interactions illuminated by genome sequencing and EST analysis of the wheat pathogen Stagonospora nodorum.</title>
        <authorList>
            <person name="Hane J.K."/>
            <person name="Lowe R.G."/>
            <person name="Solomon P.S."/>
            <person name="Tan K.C."/>
            <person name="Schoch C.L."/>
            <person name="Spatafora J.W."/>
            <person name="Crous P.W."/>
            <person name="Kodira C."/>
            <person name="Birren B.W."/>
            <person name="Galagan J.E."/>
            <person name="Torriani S.F."/>
            <person name="McDonald B.A."/>
            <person name="Oliver R.P."/>
        </authorList>
    </citation>
    <scope>NUCLEOTIDE SEQUENCE [LARGE SCALE GENOMIC DNA]</scope>
    <source>
        <strain evidence="3">SN15 / ATCC MYA-4574 / FGSC 10173</strain>
    </source>
</reference>
<protein>
    <recommendedName>
        <fullName evidence="1">Heterokaryon incompatibility domain-containing protein</fullName>
    </recommendedName>
</protein>
<dbReference type="PANTHER" id="PTHR24148:SF73">
    <property type="entry name" value="HET DOMAIN PROTEIN (AFU_ORTHOLOGUE AFUA_8G01020)"/>
    <property type="match status" value="1"/>
</dbReference>
<dbReference type="HOGENOM" id="CLU_434820_0_0_1"/>
<dbReference type="Pfam" id="PF06985">
    <property type="entry name" value="HET"/>
    <property type="match status" value="1"/>
</dbReference>
<feature type="domain" description="Heterokaryon incompatibility" evidence="1">
    <location>
        <begin position="63"/>
        <end position="197"/>
    </location>
</feature>
<evidence type="ECO:0000313" key="2">
    <source>
        <dbReference type="EMBL" id="EAT77611.1"/>
    </source>
</evidence>
<dbReference type="InterPro" id="IPR010730">
    <property type="entry name" value="HET"/>
</dbReference>
<dbReference type="InterPro" id="IPR052895">
    <property type="entry name" value="HetReg/Transcr_Mod"/>
</dbReference>
<dbReference type="OMA" id="YECANAR"/>
<accession>Q0TZQ4</accession>
<dbReference type="VEuPathDB" id="FungiDB:JI435_150680"/>
<evidence type="ECO:0000313" key="3">
    <source>
        <dbReference type="Proteomes" id="UP000001055"/>
    </source>
</evidence>
<dbReference type="PANTHER" id="PTHR24148">
    <property type="entry name" value="ANKYRIN REPEAT DOMAIN-CONTAINING PROTEIN 39 HOMOLOG-RELATED"/>
    <property type="match status" value="1"/>
</dbReference>
<name>Q0TZQ4_PHANO</name>
<dbReference type="InParanoid" id="Q0TZQ4"/>
<dbReference type="Proteomes" id="UP000001055">
    <property type="component" value="Unassembled WGS sequence"/>
</dbReference>
<evidence type="ECO:0000259" key="1">
    <source>
        <dbReference type="Pfam" id="PF06985"/>
    </source>
</evidence>
<dbReference type="GeneID" id="5982159"/>
<proteinExistence type="predicted"/>